<dbReference type="Gene3D" id="3.40.30.10">
    <property type="entry name" value="Glutaredoxin"/>
    <property type="match status" value="1"/>
</dbReference>
<comment type="similarity">
    <text evidence="1">Belongs to the GST superfamily. Theta family.</text>
</comment>
<dbReference type="EnsemblMetazoa" id="LLOJ010538-RA">
    <property type="protein sequence ID" value="LLOJ010538-PA"/>
    <property type="gene ID" value="LLOJ010538"/>
</dbReference>
<dbReference type="SFLD" id="SFLDG01153">
    <property type="entry name" value="Main.4:_Theta-like"/>
    <property type="match status" value="1"/>
</dbReference>
<dbReference type="InterPro" id="IPR010987">
    <property type="entry name" value="Glutathione-S-Trfase_C-like"/>
</dbReference>
<evidence type="ECO:0000256" key="5">
    <source>
        <dbReference type="ARBA" id="ARBA00041523"/>
    </source>
</evidence>
<dbReference type="InterPro" id="IPR036249">
    <property type="entry name" value="Thioredoxin-like_sf"/>
</dbReference>
<keyword evidence="4" id="KW-0808">Transferase</keyword>
<feature type="domain" description="GST N-terminal" evidence="7">
    <location>
        <begin position="2"/>
        <end position="83"/>
    </location>
</feature>
<dbReference type="PANTHER" id="PTHR43969:SF9">
    <property type="entry name" value="GLUTATHIONE S TRANSFERASE D10, ISOFORM A-RELATED"/>
    <property type="match status" value="1"/>
</dbReference>
<dbReference type="InterPro" id="IPR004045">
    <property type="entry name" value="Glutathione_S-Trfase_N"/>
</dbReference>
<dbReference type="Proteomes" id="UP000092461">
    <property type="component" value="Unassembled WGS sequence"/>
</dbReference>
<dbReference type="CDD" id="cd03045">
    <property type="entry name" value="GST_N_Delta_Epsilon"/>
    <property type="match status" value="1"/>
</dbReference>
<evidence type="ECO:0000259" key="7">
    <source>
        <dbReference type="PROSITE" id="PS50404"/>
    </source>
</evidence>
<dbReference type="InterPro" id="IPR040079">
    <property type="entry name" value="Glutathione_S-Trfase"/>
</dbReference>
<evidence type="ECO:0000256" key="1">
    <source>
        <dbReference type="ARBA" id="ARBA00009899"/>
    </source>
</evidence>
<accession>A0A1B0CYB6</accession>
<evidence type="ECO:0000313" key="9">
    <source>
        <dbReference type="EnsemblMetazoa" id="LLOJ010538-PA"/>
    </source>
</evidence>
<feature type="domain" description="GST C-terminal" evidence="8">
    <location>
        <begin position="89"/>
        <end position="214"/>
    </location>
</feature>
<evidence type="ECO:0000256" key="6">
    <source>
        <dbReference type="ARBA" id="ARBA00047960"/>
    </source>
</evidence>
<dbReference type="SFLD" id="SFLDG00358">
    <property type="entry name" value="Main_(cytGST)"/>
    <property type="match status" value="1"/>
</dbReference>
<name>A0A1B0CYB6_LUTLO</name>
<dbReference type="GO" id="GO:0004364">
    <property type="term" value="F:glutathione transferase activity"/>
    <property type="evidence" value="ECO:0007669"/>
    <property type="project" value="UniProtKB-EC"/>
</dbReference>
<evidence type="ECO:0000313" key="10">
    <source>
        <dbReference type="Proteomes" id="UP000092461"/>
    </source>
</evidence>
<proteinExistence type="inferred from homology"/>
<dbReference type="VEuPathDB" id="VectorBase:LLONM1_007059"/>
<dbReference type="InterPro" id="IPR004046">
    <property type="entry name" value="GST_C"/>
</dbReference>
<sequence length="222" mass="24861">MAPLKLYHFPISAPSRGALLAIRNLKLDVEIVEINLMNKEHLSPEYVKINPQHTVPTLDDNGFILWESRAIATYLANSKAPGNSLYPTDPKIRAVVDSRLYFDASNLFPKARNIVFPILILGVKEVDPEKKQILYQALEFMNTYLEGQNWIAADHPTLADLTLLSSISSIYHAGANISKFPNIMAWYKRCESLPGFEENETGAKAFGQAIKKNLGITGTWDD</sequence>
<dbReference type="AlphaFoldDB" id="A0A1B0CYB6"/>
<dbReference type="PROSITE" id="PS50404">
    <property type="entry name" value="GST_NTER"/>
    <property type="match status" value="1"/>
</dbReference>
<protein>
    <recommendedName>
        <fullName evidence="3">glutathione transferase</fullName>
        <ecNumber evidence="3">2.5.1.18</ecNumber>
    </recommendedName>
    <alternativeName>
        <fullName evidence="5">GST class-theta</fullName>
    </alternativeName>
</protein>
<dbReference type="Gene3D" id="1.20.1050.10">
    <property type="match status" value="1"/>
</dbReference>
<dbReference type="CDD" id="cd03177">
    <property type="entry name" value="GST_C_Delta_Epsilon"/>
    <property type="match status" value="1"/>
</dbReference>
<dbReference type="FunFam" id="1.20.1050.10:FF:000007">
    <property type="entry name" value="Glutathione S-transferase 1-1"/>
    <property type="match status" value="1"/>
</dbReference>
<dbReference type="EC" id="2.5.1.18" evidence="3"/>
<dbReference type="PROSITE" id="PS50405">
    <property type="entry name" value="GST_CTER"/>
    <property type="match status" value="1"/>
</dbReference>
<reference evidence="9" key="1">
    <citation type="submission" date="2020-05" db="UniProtKB">
        <authorList>
            <consortium name="EnsemblMetazoa"/>
        </authorList>
    </citation>
    <scope>IDENTIFICATION</scope>
    <source>
        <strain evidence="9">Jacobina</strain>
    </source>
</reference>
<dbReference type="Pfam" id="PF02798">
    <property type="entry name" value="GST_N"/>
    <property type="match status" value="1"/>
</dbReference>
<keyword evidence="10" id="KW-1185">Reference proteome</keyword>
<dbReference type="VEuPathDB" id="VectorBase:LLOJ010538"/>
<dbReference type="SUPFAM" id="SSF52833">
    <property type="entry name" value="Thioredoxin-like"/>
    <property type="match status" value="1"/>
</dbReference>
<comment type="subunit">
    <text evidence="2">Homodimer.</text>
</comment>
<dbReference type="EMBL" id="AJWK01033041">
    <property type="status" value="NOT_ANNOTATED_CDS"/>
    <property type="molecule type" value="Genomic_DNA"/>
</dbReference>
<dbReference type="SFLD" id="SFLDS00019">
    <property type="entry name" value="Glutathione_Transferase_(cytos"/>
    <property type="match status" value="1"/>
</dbReference>
<dbReference type="PANTHER" id="PTHR43969">
    <property type="entry name" value="GLUTATHIONE S TRANSFERASE D10, ISOFORM A-RELATED"/>
    <property type="match status" value="1"/>
</dbReference>
<evidence type="ECO:0000256" key="4">
    <source>
        <dbReference type="ARBA" id="ARBA00022679"/>
    </source>
</evidence>
<dbReference type="Pfam" id="PF00043">
    <property type="entry name" value="GST_C"/>
    <property type="match status" value="1"/>
</dbReference>
<comment type="catalytic activity">
    <reaction evidence="6">
        <text>RX + glutathione = an S-substituted glutathione + a halide anion + H(+)</text>
        <dbReference type="Rhea" id="RHEA:16437"/>
        <dbReference type="ChEBI" id="CHEBI:15378"/>
        <dbReference type="ChEBI" id="CHEBI:16042"/>
        <dbReference type="ChEBI" id="CHEBI:17792"/>
        <dbReference type="ChEBI" id="CHEBI:57925"/>
        <dbReference type="ChEBI" id="CHEBI:90779"/>
        <dbReference type="EC" id="2.5.1.18"/>
    </reaction>
</comment>
<dbReference type="SUPFAM" id="SSF47616">
    <property type="entry name" value="GST C-terminal domain-like"/>
    <property type="match status" value="1"/>
</dbReference>
<evidence type="ECO:0000259" key="8">
    <source>
        <dbReference type="PROSITE" id="PS50405"/>
    </source>
</evidence>
<evidence type="ECO:0000256" key="3">
    <source>
        <dbReference type="ARBA" id="ARBA00012452"/>
    </source>
</evidence>
<dbReference type="FunFam" id="3.40.30.10:FF:000034">
    <property type="entry name" value="glutathione S-transferase 1"/>
    <property type="match status" value="1"/>
</dbReference>
<organism evidence="9 10">
    <name type="scientific">Lutzomyia longipalpis</name>
    <name type="common">Sand fly</name>
    <dbReference type="NCBI Taxonomy" id="7200"/>
    <lineage>
        <taxon>Eukaryota</taxon>
        <taxon>Metazoa</taxon>
        <taxon>Ecdysozoa</taxon>
        <taxon>Arthropoda</taxon>
        <taxon>Hexapoda</taxon>
        <taxon>Insecta</taxon>
        <taxon>Pterygota</taxon>
        <taxon>Neoptera</taxon>
        <taxon>Endopterygota</taxon>
        <taxon>Diptera</taxon>
        <taxon>Nematocera</taxon>
        <taxon>Psychodoidea</taxon>
        <taxon>Psychodidae</taxon>
        <taxon>Lutzomyia</taxon>
        <taxon>Lutzomyia</taxon>
    </lineage>
</organism>
<evidence type="ECO:0000256" key="2">
    <source>
        <dbReference type="ARBA" id="ARBA00011738"/>
    </source>
</evidence>
<dbReference type="InterPro" id="IPR036282">
    <property type="entry name" value="Glutathione-S-Trfase_C_sf"/>
</dbReference>
<dbReference type="GO" id="GO:0006749">
    <property type="term" value="P:glutathione metabolic process"/>
    <property type="evidence" value="ECO:0007669"/>
    <property type="project" value="TreeGrafter"/>
</dbReference>